<dbReference type="Proteomes" id="UP000076727">
    <property type="component" value="Unassembled WGS sequence"/>
</dbReference>
<sequence length="181" mass="19296">MNGAGALSGRQVAASGIASRAEACKLPAHARRIGTLDDVPARRRAWVSSLATATHSAPKHLVRWQMCSTPQERCGPGPPLAAVPSALHSSMKGNANAFIAGHPLPVRRPSLLEWRSTESALKTARFRGRVRRGARIRRRGVSRASSALNHLWALVMVSRAAGGGGGVRGGLAYMLRWGRKT</sequence>
<protein>
    <submittedName>
        <fullName evidence="1">Uncharacterized protein</fullName>
    </submittedName>
</protein>
<accession>A0A165LTY0</accession>
<evidence type="ECO:0000313" key="1">
    <source>
        <dbReference type="EMBL" id="KZT64846.1"/>
    </source>
</evidence>
<evidence type="ECO:0000313" key="2">
    <source>
        <dbReference type="Proteomes" id="UP000076727"/>
    </source>
</evidence>
<name>A0A165LTY0_9APHY</name>
<dbReference type="AlphaFoldDB" id="A0A165LTY0"/>
<gene>
    <name evidence="1" type="ORF">DAEQUDRAFT_578732</name>
</gene>
<keyword evidence="2" id="KW-1185">Reference proteome</keyword>
<organism evidence="1 2">
    <name type="scientific">Daedalea quercina L-15889</name>
    <dbReference type="NCBI Taxonomy" id="1314783"/>
    <lineage>
        <taxon>Eukaryota</taxon>
        <taxon>Fungi</taxon>
        <taxon>Dikarya</taxon>
        <taxon>Basidiomycota</taxon>
        <taxon>Agaricomycotina</taxon>
        <taxon>Agaricomycetes</taxon>
        <taxon>Polyporales</taxon>
        <taxon>Fomitopsis</taxon>
    </lineage>
</organism>
<proteinExistence type="predicted"/>
<dbReference type="EMBL" id="KV429117">
    <property type="protein sequence ID" value="KZT64846.1"/>
    <property type="molecule type" value="Genomic_DNA"/>
</dbReference>
<reference evidence="1 2" key="1">
    <citation type="journal article" date="2016" name="Mol. Biol. Evol.">
        <title>Comparative Genomics of Early-Diverging Mushroom-Forming Fungi Provides Insights into the Origins of Lignocellulose Decay Capabilities.</title>
        <authorList>
            <person name="Nagy L.G."/>
            <person name="Riley R."/>
            <person name="Tritt A."/>
            <person name="Adam C."/>
            <person name="Daum C."/>
            <person name="Floudas D."/>
            <person name="Sun H."/>
            <person name="Yadav J.S."/>
            <person name="Pangilinan J."/>
            <person name="Larsson K.H."/>
            <person name="Matsuura K."/>
            <person name="Barry K."/>
            <person name="Labutti K."/>
            <person name="Kuo R."/>
            <person name="Ohm R.A."/>
            <person name="Bhattacharya S.S."/>
            <person name="Shirouzu T."/>
            <person name="Yoshinaga Y."/>
            <person name="Martin F.M."/>
            <person name="Grigoriev I.V."/>
            <person name="Hibbett D.S."/>
        </authorList>
    </citation>
    <scope>NUCLEOTIDE SEQUENCE [LARGE SCALE GENOMIC DNA]</scope>
    <source>
        <strain evidence="1 2">L-15889</strain>
    </source>
</reference>